<sequence>MKVFLSLRPETMLPKLFNLHPQQRNKKAGTDMRRHTERLVSKHAAAAARRSKKNELYIGGATRAAFKSMRIFSQKATHSTPGTFIL</sequence>
<dbReference type="Proteomes" id="UP001497472">
    <property type="component" value="Unassembled WGS sequence"/>
</dbReference>
<proteinExistence type="predicted"/>
<reference evidence="1 2" key="1">
    <citation type="submission" date="2023-11" db="EMBL/GenBank/DDBJ databases">
        <authorList>
            <person name="Okamura Y."/>
        </authorList>
    </citation>
    <scope>NUCLEOTIDE SEQUENCE [LARGE SCALE GENOMIC DNA]</scope>
</reference>
<dbReference type="AlphaFoldDB" id="A0AAV1K1W3"/>
<dbReference type="EMBL" id="CAVLEF010000279">
    <property type="protein sequence ID" value="CAK1554861.1"/>
    <property type="molecule type" value="Genomic_DNA"/>
</dbReference>
<evidence type="ECO:0000313" key="1">
    <source>
        <dbReference type="EMBL" id="CAK1554861.1"/>
    </source>
</evidence>
<name>A0AAV1K1W3_9NEOP</name>
<protein>
    <submittedName>
        <fullName evidence="1">Uncharacterized protein</fullName>
    </submittedName>
</protein>
<keyword evidence="2" id="KW-1185">Reference proteome</keyword>
<evidence type="ECO:0000313" key="2">
    <source>
        <dbReference type="Proteomes" id="UP001497472"/>
    </source>
</evidence>
<organism evidence="1 2">
    <name type="scientific">Leptosia nina</name>
    <dbReference type="NCBI Taxonomy" id="320188"/>
    <lineage>
        <taxon>Eukaryota</taxon>
        <taxon>Metazoa</taxon>
        <taxon>Ecdysozoa</taxon>
        <taxon>Arthropoda</taxon>
        <taxon>Hexapoda</taxon>
        <taxon>Insecta</taxon>
        <taxon>Pterygota</taxon>
        <taxon>Neoptera</taxon>
        <taxon>Endopterygota</taxon>
        <taxon>Lepidoptera</taxon>
        <taxon>Glossata</taxon>
        <taxon>Ditrysia</taxon>
        <taxon>Papilionoidea</taxon>
        <taxon>Pieridae</taxon>
        <taxon>Pierinae</taxon>
        <taxon>Leptosia</taxon>
    </lineage>
</organism>
<gene>
    <name evidence="1" type="ORF">LNINA_LOCUS13720</name>
</gene>
<comment type="caution">
    <text evidence="1">The sequence shown here is derived from an EMBL/GenBank/DDBJ whole genome shotgun (WGS) entry which is preliminary data.</text>
</comment>
<accession>A0AAV1K1W3</accession>